<dbReference type="InterPro" id="IPR024038">
    <property type="entry name" value="MYXO-CTERM"/>
</dbReference>
<evidence type="ECO:0000313" key="2">
    <source>
        <dbReference type="EMBL" id="ACY15861.1"/>
    </source>
</evidence>
<dbReference type="RefSeq" id="WP_012828461.1">
    <property type="nucleotide sequence ID" value="NC_013440.1"/>
</dbReference>
<keyword evidence="3" id="KW-1185">Reference proteome</keyword>
<dbReference type="KEGG" id="hoh:Hoch_3359"/>
<dbReference type="Proteomes" id="UP000001880">
    <property type="component" value="Chromosome"/>
</dbReference>
<dbReference type="OrthoDB" id="5491088at2"/>
<feature type="chain" id="PRO_5003010504" description="DUF2330 domain-containing protein" evidence="1">
    <location>
        <begin position="23"/>
        <end position="585"/>
    </location>
</feature>
<dbReference type="EMBL" id="CP001804">
    <property type="protein sequence ID" value="ACY15861.1"/>
    <property type="molecule type" value="Genomic_DNA"/>
</dbReference>
<name>D0LV20_HALO1</name>
<feature type="signal peptide" evidence="1">
    <location>
        <begin position="1"/>
        <end position="22"/>
    </location>
</feature>
<evidence type="ECO:0000313" key="3">
    <source>
        <dbReference type="Proteomes" id="UP000001880"/>
    </source>
</evidence>
<gene>
    <name evidence="2" type="ordered locus">Hoch_3359</name>
</gene>
<dbReference type="eggNOG" id="COG4402">
    <property type="taxonomic scope" value="Bacteria"/>
</dbReference>
<proteinExistence type="predicted"/>
<dbReference type="STRING" id="502025.Hoch_3359"/>
<organism evidence="2 3">
    <name type="scientific">Haliangium ochraceum (strain DSM 14365 / JCM 11303 / SMP-2)</name>
    <dbReference type="NCBI Taxonomy" id="502025"/>
    <lineage>
        <taxon>Bacteria</taxon>
        <taxon>Pseudomonadati</taxon>
        <taxon>Myxococcota</taxon>
        <taxon>Polyangia</taxon>
        <taxon>Haliangiales</taxon>
        <taxon>Kofleriaceae</taxon>
        <taxon>Haliangium</taxon>
    </lineage>
</organism>
<reference evidence="2 3" key="1">
    <citation type="journal article" date="2010" name="Stand. Genomic Sci.">
        <title>Complete genome sequence of Haliangium ochraceum type strain (SMP-2).</title>
        <authorList>
            <consortium name="US DOE Joint Genome Institute (JGI-PGF)"/>
            <person name="Ivanova N."/>
            <person name="Daum C."/>
            <person name="Lang E."/>
            <person name="Abt B."/>
            <person name="Kopitz M."/>
            <person name="Saunders E."/>
            <person name="Lapidus A."/>
            <person name="Lucas S."/>
            <person name="Glavina Del Rio T."/>
            <person name="Nolan M."/>
            <person name="Tice H."/>
            <person name="Copeland A."/>
            <person name="Cheng J.F."/>
            <person name="Chen F."/>
            <person name="Bruce D."/>
            <person name="Goodwin L."/>
            <person name="Pitluck S."/>
            <person name="Mavromatis K."/>
            <person name="Pati A."/>
            <person name="Mikhailova N."/>
            <person name="Chen A."/>
            <person name="Palaniappan K."/>
            <person name="Land M."/>
            <person name="Hauser L."/>
            <person name="Chang Y.J."/>
            <person name="Jeffries C.D."/>
            <person name="Detter J.C."/>
            <person name="Brettin T."/>
            <person name="Rohde M."/>
            <person name="Goker M."/>
            <person name="Bristow J."/>
            <person name="Markowitz V."/>
            <person name="Eisen J.A."/>
            <person name="Hugenholtz P."/>
            <person name="Kyrpides N.C."/>
            <person name="Klenk H.P."/>
        </authorList>
    </citation>
    <scope>NUCLEOTIDE SEQUENCE [LARGE SCALE GENOMIC DNA]</scope>
    <source>
        <strain evidence="3">DSM 14365 / CIP 107738 / JCM 11303 / AJ 13395 / SMP-2</strain>
    </source>
</reference>
<keyword evidence="1" id="KW-0732">Signal</keyword>
<dbReference type="HOGENOM" id="CLU_452538_0_0_7"/>
<sequence>MSSRLGSLLCASLGLASALALAATSGLTPVQSAHACGCFAPPDPSVPVVQGGERILFAMEDGVVTAHVQIQYSGAADEFAWLVPLPAEPTLGIGTDELFTRILSNTQPRYQFTVLNAEECNPLPTPTAPPNAGGDAGADDGVVVSREVVGPFETAVLRADDKQPMLDWLSENRFFVPAGTDEAVDPYIKEGAYFLALKLAAGNDVGDLQPIVISYASELPQIPIVLTSVAADPDMPVLVWVLGEHRAIPRNFFHTELNDARIDWINNGSNYIEVVTEAVDEADGHHSFVTEYAGSSSVMRDVLDFAGRFGDLDLLRQLSDPAEYLDYLFLYGYAQTSFFGPPSFSTQMLSQLDGHLPLPLELVDAVAADNGYELTADEFYFRYRDYRSDYPDIVEAAHEGFDPAALTDLLDERIVVPTLAAGQLFRDYEYLTRLFTTLSPEEMTKDPVFSFNPDLPEVSNRHTATVEVLECGSGNFPDTNGPAILTTEQGRRVYLPGGLGDSGWLNTPMPASLRIEMLREEGAPSVVTDNEATIADSIDENHAVPPKADDGGCSTRTGTAPGAGALLLGGLVLLTLRRRRVSVRA</sequence>
<dbReference type="NCBIfam" id="TIGR03901">
    <property type="entry name" value="MYXO-CTERM"/>
    <property type="match status" value="1"/>
</dbReference>
<dbReference type="Pfam" id="PF10092">
    <property type="entry name" value="DUF2330"/>
    <property type="match status" value="1"/>
</dbReference>
<accession>D0LV20</accession>
<protein>
    <recommendedName>
        <fullName evidence="4">DUF2330 domain-containing protein</fullName>
    </recommendedName>
</protein>
<dbReference type="AlphaFoldDB" id="D0LV20"/>
<evidence type="ECO:0000256" key="1">
    <source>
        <dbReference type="SAM" id="SignalP"/>
    </source>
</evidence>
<dbReference type="InterPro" id="IPR019283">
    <property type="entry name" value="DUF2330"/>
</dbReference>
<evidence type="ECO:0008006" key="4">
    <source>
        <dbReference type="Google" id="ProtNLM"/>
    </source>
</evidence>